<dbReference type="GO" id="GO:0016757">
    <property type="term" value="F:glycosyltransferase activity"/>
    <property type="evidence" value="ECO:0007669"/>
    <property type="project" value="UniProtKB-KW"/>
</dbReference>
<feature type="domain" description="Glycosyltransferase 2-like" evidence="4">
    <location>
        <begin position="7"/>
        <end position="130"/>
    </location>
</feature>
<evidence type="ECO:0000259" key="4">
    <source>
        <dbReference type="Pfam" id="PF00535"/>
    </source>
</evidence>
<dbReference type="InterPro" id="IPR029044">
    <property type="entry name" value="Nucleotide-diphossugar_trans"/>
</dbReference>
<dbReference type="OrthoDB" id="153025at2"/>
<dbReference type="SUPFAM" id="SSF53448">
    <property type="entry name" value="Nucleotide-diphospho-sugar transferases"/>
    <property type="match status" value="1"/>
</dbReference>
<dbReference type="Proteomes" id="UP000306575">
    <property type="component" value="Unassembled WGS sequence"/>
</dbReference>
<accession>A0A4V6F107</accession>
<proteinExistence type="inferred from homology"/>
<dbReference type="PANTHER" id="PTHR43179:SF12">
    <property type="entry name" value="GALACTOFURANOSYLTRANSFERASE GLFT2"/>
    <property type="match status" value="1"/>
</dbReference>
<dbReference type="Gene3D" id="3.90.550.10">
    <property type="entry name" value="Spore Coat Polysaccharide Biosynthesis Protein SpsA, Chain A"/>
    <property type="match status" value="1"/>
</dbReference>
<organism evidence="5 6">
    <name type="scientific">Shimia litoralis</name>
    <dbReference type="NCBI Taxonomy" id="420403"/>
    <lineage>
        <taxon>Bacteria</taxon>
        <taxon>Pseudomonadati</taxon>
        <taxon>Pseudomonadota</taxon>
        <taxon>Alphaproteobacteria</taxon>
        <taxon>Rhodobacterales</taxon>
        <taxon>Roseobacteraceae</taxon>
    </lineage>
</organism>
<keyword evidence="3 5" id="KW-0808">Transferase</keyword>
<sequence>MTQIPVTVIIVSRARPDALVRCLTGIAQQYYSLCEVVVVADPAGVAAVEDSKFAGVVKLVRYDHANISEARNLGISHAAGDVLAFIDDDAVPEPTWLMHLIAPFSESEVSASGGYVLGRNGISFQWTAQTVDAGGRTSPLGVDQENPTVLTGFGGRAIKTEGTNMAFRRDILANMGGFDPSFRYFLDETDLNLRLASQGLATAIVPLAQVHHGFFENATRKTNRAPRDLFEVGASLAVFLNKHCPSDQKEAVWSEFQAEQRRRVLRYMVDGGLEPRDVRRLLASLVDGYRAGLERAFGSLPVIETSKSPFAAFP</sequence>
<comment type="similarity">
    <text evidence="1">Belongs to the glycosyltransferase 2 family.</text>
</comment>
<dbReference type="Pfam" id="PF00535">
    <property type="entry name" value="Glycos_transf_2"/>
    <property type="match status" value="1"/>
</dbReference>
<protein>
    <submittedName>
        <fullName evidence="5">Glycosyltransferase family 2 protein</fullName>
    </submittedName>
</protein>
<evidence type="ECO:0000256" key="2">
    <source>
        <dbReference type="ARBA" id="ARBA00022676"/>
    </source>
</evidence>
<evidence type="ECO:0000313" key="6">
    <source>
        <dbReference type="Proteomes" id="UP000306575"/>
    </source>
</evidence>
<dbReference type="EMBL" id="SULI01000022">
    <property type="protein sequence ID" value="TKZ17471.1"/>
    <property type="molecule type" value="Genomic_DNA"/>
</dbReference>
<dbReference type="AlphaFoldDB" id="A0A4V6F107"/>
<dbReference type="InterPro" id="IPR001173">
    <property type="entry name" value="Glyco_trans_2-like"/>
</dbReference>
<dbReference type="RefSeq" id="WP_138017079.1">
    <property type="nucleotide sequence ID" value="NZ_SULI01000022.1"/>
</dbReference>
<dbReference type="PANTHER" id="PTHR43179">
    <property type="entry name" value="RHAMNOSYLTRANSFERASE WBBL"/>
    <property type="match status" value="1"/>
</dbReference>
<keyword evidence="2" id="KW-0328">Glycosyltransferase</keyword>
<feature type="non-terminal residue" evidence="5">
    <location>
        <position position="314"/>
    </location>
</feature>
<evidence type="ECO:0000256" key="3">
    <source>
        <dbReference type="ARBA" id="ARBA00022679"/>
    </source>
</evidence>
<comment type="caution">
    <text evidence="5">The sequence shown here is derived from an EMBL/GenBank/DDBJ whole genome shotgun (WGS) entry which is preliminary data.</text>
</comment>
<name>A0A4V6F107_9RHOB</name>
<evidence type="ECO:0000256" key="1">
    <source>
        <dbReference type="ARBA" id="ARBA00006739"/>
    </source>
</evidence>
<reference evidence="5 6" key="1">
    <citation type="submission" date="2019-04" db="EMBL/GenBank/DDBJ databases">
        <title>Genome sequence of Pelagicola litoralis CL-ES2.</title>
        <authorList>
            <person name="Cao J."/>
        </authorList>
    </citation>
    <scope>NUCLEOTIDE SEQUENCE [LARGE SCALE GENOMIC DNA]</scope>
    <source>
        <strain evidence="5 6">CL-ES2</strain>
    </source>
</reference>
<keyword evidence="6" id="KW-1185">Reference proteome</keyword>
<evidence type="ECO:0000313" key="5">
    <source>
        <dbReference type="EMBL" id="TKZ17471.1"/>
    </source>
</evidence>
<gene>
    <name evidence="5" type="ORF">FAP39_14390</name>
</gene>